<dbReference type="eggNOG" id="COG4886">
    <property type="taxonomic scope" value="Bacteria"/>
</dbReference>
<dbReference type="STRING" id="1107311.Q767_03195"/>
<organism evidence="4 5">
    <name type="scientific">Flavobacterium enshiense DK69</name>
    <dbReference type="NCBI Taxonomy" id="1107311"/>
    <lineage>
        <taxon>Bacteria</taxon>
        <taxon>Pseudomonadati</taxon>
        <taxon>Bacteroidota</taxon>
        <taxon>Flavobacteriia</taxon>
        <taxon>Flavobacteriales</taxon>
        <taxon>Flavobacteriaceae</taxon>
        <taxon>Flavobacterium</taxon>
    </lineage>
</organism>
<dbReference type="Proteomes" id="UP000030149">
    <property type="component" value="Unassembled WGS sequence"/>
</dbReference>
<dbReference type="PATRIC" id="fig|1107311.3.peg.361"/>
<dbReference type="InterPro" id="IPR026444">
    <property type="entry name" value="Secre_tail"/>
</dbReference>
<feature type="domain" description="Secretion system C-terminal sorting" evidence="3">
    <location>
        <begin position="285"/>
        <end position="356"/>
    </location>
</feature>
<keyword evidence="1 2" id="KW-0732">Signal</keyword>
<keyword evidence="5" id="KW-1185">Reference proteome</keyword>
<sequence length="358" mass="37033">MNRKLLLFSILLGLYIPAKAQVLQSDNFNSLTVGNIGADFTGATPGQGGWLTLASNGATPTTTTNAGNANFQIVAAGGTNANVFSLQGPNGDKGSRLMWKSGLAAAWGTRTAGNNIIEIEVDINPGTRGASLNDFGLSLFNSDRTKQLCGFRVDAASGELFLVAYSYPQGAPGPNNYIYPIDVDTPVLLPQNQYSRIGVSFNSVTGAVLIKGPGIGAAGIGIPGSAAGIVPNQTELLATAGASATPLNAASATMTFDNFLIKASATDTLLGTEAFTSVESSKLSVYPNPANNIVTISNAENLQINAVVITDVNGRTVKTLEFGGVAETQINVSDLNSGIYFMSIDTNEGTATKKIIKN</sequence>
<evidence type="ECO:0000256" key="1">
    <source>
        <dbReference type="ARBA" id="ARBA00022729"/>
    </source>
</evidence>
<reference evidence="5" key="1">
    <citation type="submission" date="2013-09" db="EMBL/GenBank/DDBJ databases">
        <authorList>
            <person name="Zeng Z."/>
            <person name="Chen C."/>
        </authorList>
    </citation>
    <scope>NUCLEOTIDE SEQUENCE [LARGE SCALE GENOMIC DNA]</scope>
    <source>
        <strain evidence="5">DK69</strain>
    </source>
</reference>
<gene>
    <name evidence="4" type="ORF">Q767_03195</name>
</gene>
<feature type="chain" id="PRO_5004752336" description="Secretion system C-terminal sorting domain-containing protein" evidence="2">
    <location>
        <begin position="21"/>
        <end position="358"/>
    </location>
</feature>
<dbReference type="RefSeq" id="WP_023572424.1">
    <property type="nucleotide sequence ID" value="NZ_AVCS01000004.1"/>
</dbReference>
<reference evidence="4 5" key="2">
    <citation type="journal article" date="2015" name="Stand. Genomic Sci.">
        <title>High quality draft genomic sequence of Flavobacterium enshiense DK69(T) and comparison among Flavobacterium genomes.</title>
        <authorList>
            <person name="Zeng Z."/>
            <person name="Chen C."/>
            <person name="Du H."/>
            <person name="Wang G."/>
            <person name="Li M."/>
        </authorList>
    </citation>
    <scope>NUCLEOTIDE SEQUENCE [LARGE SCALE GENOMIC DNA]</scope>
    <source>
        <strain evidence="4 5">DK69</strain>
    </source>
</reference>
<name>V6SDR3_9FLAO</name>
<dbReference type="OrthoDB" id="1288696at2"/>
<dbReference type="Pfam" id="PF18962">
    <property type="entry name" value="Por_Secre_tail"/>
    <property type="match status" value="1"/>
</dbReference>
<evidence type="ECO:0000256" key="2">
    <source>
        <dbReference type="SAM" id="SignalP"/>
    </source>
</evidence>
<dbReference type="NCBIfam" id="TIGR04183">
    <property type="entry name" value="Por_Secre_tail"/>
    <property type="match status" value="1"/>
</dbReference>
<dbReference type="AlphaFoldDB" id="V6SDR3"/>
<proteinExistence type="predicted"/>
<feature type="signal peptide" evidence="2">
    <location>
        <begin position="1"/>
        <end position="20"/>
    </location>
</feature>
<comment type="caution">
    <text evidence="4">The sequence shown here is derived from an EMBL/GenBank/DDBJ whole genome shotgun (WGS) entry which is preliminary data.</text>
</comment>
<protein>
    <recommendedName>
        <fullName evidence="3">Secretion system C-terminal sorting domain-containing protein</fullName>
    </recommendedName>
</protein>
<evidence type="ECO:0000313" key="4">
    <source>
        <dbReference type="EMBL" id="KGO96728.1"/>
    </source>
</evidence>
<accession>V6SDR3</accession>
<dbReference type="EMBL" id="JRLZ01000003">
    <property type="protein sequence ID" value="KGO96728.1"/>
    <property type="molecule type" value="Genomic_DNA"/>
</dbReference>
<evidence type="ECO:0000313" key="5">
    <source>
        <dbReference type="Proteomes" id="UP000030149"/>
    </source>
</evidence>
<evidence type="ECO:0000259" key="3">
    <source>
        <dbReference type="Pfam" id="PF18962"/>
    </source>
</evidence>